<keyword evidence="2" id="KW-1185">Reference proteome</keyword>
<evidence type="ECO:0008006" key="3">
    <source>
        <dbReference type="Google" id="ProtNLM"/>
    </source>
</evidence>
<accession>A0ABQ4QDY4</accession>
<dbReference type="EMBL" id="BPQG01000013">
    <property type="protein sequence ID" value="GJD43426.1"/>
    <property type="molecule type" value="Genomic_DNA"/>
</dbReference>
<evidence type="ECO:0000313" key="1">
    <source>
        <dbReference type="EMBL" id="GJD43426.1"/>
    </source>
</evidence>
<organism evidence="1 2">
    <name type="scientific">Methylobacterium cerastii</name>
    <dbReference type="NCBI Taxonomy" id="932741"/>
    <lineage>
        <taxon>Bacteria</taxon>
        <taxon>Pseudomonadati</taxon>
        <taxon>Pseudomonadota</taxon>
        <taxon>Alphaproteobacteria</taxon>
        <taxon>Hyphomicrobiales</taxon>
        <taxon>Methylobacteriaceae</taxon>
        <taxon>Methylobacterium</taxon>
    </lineage>
</organism>
<comment type="caution">
    <text evidence="1">The sequence shown here is derived from an EMBL/GenBank/DDBJ whole genome shotgun (WGS) entry which is preliminary data.</text>
</comment>
<gene>
    <name evidence="1" type="ORF">AFCDBAGC_1278</name>
</gene>
<protein>
    <recommendedName>
        <fullName evidence="3">DNA-directed RNA polymerase II</fullName>
    </recommendedName>
</protein>
<evidence type="ECO:0000313" key="2">
    <source>
        <dbReference type="Proteomes" id="UP001055117"/>
    </source>
</evidence>
<dbReference type="Proteomes" id="UP001055117">
    <property type="component" value="Unassembled WGS sequence"/>
</dbReference>
<proteinExistence type="predicted"/>
<reference evidence="1 2" key="1">
    <citation type="journal article" date="2021" name="Front. Microbiol.">
        <title>Comprehensive Comparative Genomics and Phenotyping of Methylobacterium Species.</title>
        <authorList>
            <person name="Alessa O."/>
            <person name="Ogura Y."/>
            <person name="Fujitani Y."/>
            <person name="Takami H."/>
            <person name="Hayashi T."/>
            <person name="Sahin N."/>
            <person name="Tani A."/>
        </authorList>
    </citation>
    <scope>NUCLEOTIDE SEQUENCE [LARGE SCALE GENOMIC DNA]</scope>
    <source>
        <strain evidence="1 2">DSM 23679</strain>
    </source>
</reference>
<sequence>MPCELAEFPPRRIPVPALVIVPVLVPPSRIAVVATAWIVPALTIDTEPLLRLTRSPVGLDTLAPARLISDSPVPVGRTRPVTVPELSRLSAPTLALSAVAPVDTETVPRLVKRPPLRVMPLAEPGA</sequence>
<name>A0ABQ4QDY4_9HYPH</name>